<dbReference type="Proteomes" id="UP000669179">
    <property type="component" value="Unassembled WGS sequence"/>
</dbReference>
<organism evidence="2 3">
    <name type="scientific">Actinomadura barringtoniae</name>
    <dbReference type="NCBI Taxonomy" id="1427535"/>
    <lineage>
        <taxon>Bacteria</taxon>
        <taxon>Bacillati</taxon>
        <taxon>Actinomycetota</taxon>
        <taxon>Actinomycetes</taxon>
        <taxon>Streptosporangiales</taxon>
        <taxon>Thermomonosporaceae</taxon>
        <taxon>Actinomadura</taxon>
    </lineage>
</organism>
<dbReference type="RefSeq" id="WP_208254889.1">
    <property type="nucleotide sequence ID" value="NZ_JAGEOJ010000003.1"/>
</dbReference>
<comment type="caution">
    <text evidence="2">The sequence shown here is derived from an EMBL/GenBank/DDBJ whole genome shotgun (WGS) entry which is preliminary data.</text>
</comment>
<dbReference type="PANTHER" id="PTHR39335:SF1">
    <property type="entry name" value="BLL4220 PROTEIN"/>
    <property type="match status" value="1"/>
</dbReference>
<name>A0A939PC14_9ACTN</name>
<evidence type="ECO:0000313" key="2">
    <source>
        <dbReference type="EMBL" id="MBO2447303.1"/>
    </source>
</evidence>
<dbReference type="InterPro" id="IPR005297">
    <property type="entry name" value="Lipoprotein_repeat"/>
</dbReference>
<evidence type="ECO:0000313" key="3">
    <source>
        <dbReference type="Proteomes" id="UP000669179"/>
    </source>
</evidence>
<dbReference type="AlphaFoldDB" id="A0A939PC14"/>
<dbReference type="EMBL" id="JAGEOJ010000003">
    <property type="protein sequence ID" value="MBO2447303.1"/>
    <property type="molecule type" value="Genomic_DNA"/>
</dbReference>
<dbReference type="GO" id="GO:0043448">
    <property type="term" value="P:alkane catabolic process"/>
    <property type="evidence" value="ECO:0007669"/>
    <property type="project" value="TreeGrafter"/>
</dbReference>
<protein>
    <recommendedName>
        <fullName evidence="4">Lipoprotein</fullName>
    </recommendedName>
</protein>
<accession>A0A939PC14</accession>
<keyword evidence="3" id="KW-1185">Reference proteome</keyword>
<evidence type="ECO:0000256" key="1">
    <source>
        <dbReference type="SAM" id="MobiDB-lite"/>
    </source>
</evidence>
<proteinExistence type="predicted"/>
<evidence type="ECO:0008006" key="4">
    <source>
        <dbReference type="Google" id="ProtNLM"/>
    </source>
</evidence>
<dbReference type="Pfam" id="PF03640">
    <property type="entry name" value="Lipoprotein_15"/>
    <property type="match status" value="2"/>
</dbReference>
<feature type="compositionally biased region" description="Gly residues" evidence="1">
    <location>
        <begin position="184"/>
        <end position="194"/>
    </location>
</feature>
<sequence length="279" mass="28202">MTKAGLASLNFINGGAKENNAPPKTGDFFMGGRTDPIAKKWVELAVGSSNGLSPIVHDGAGFTLYRFDKDTANPSKSNCNGDCAVTWPPVLVQPGSKIFVPPNGVPVKAVGVVRRDDGNLQVTLGGWPIYRFSKDTAPGQTNGEGVGGTWFAVSPRGGKVLPPAGTQTTPPSTPPGSTPPSTGTGTGPGTGAALGNGSAILDSGKNFSEPNGSVGVAGPGCQTLGRPFLTLSMQIAGGPMKIWTGPNCTGTSKIISADVPDLAAVGFNQPIASIRFGGN</sequence>
<dbReference type="PANTHER" id="PTHR39335">
    <property type="entry name" value="BLL4220 PROTEIN"/>
    <property type="match status" value="1"/>
</dbReference>
<reference evidence="2" key="1">
    <citation type="submission" date="2021-03" db="EMBL/GenBank/DDBJ databases">
        <authorList>
            <person name="Kanchanasin P."/>
            <person name="Saeng-In P."/>
            <person name="Phongsopitanun W."/>
            <person name="Yuki M."/>
            <person name="Kudo T."/>
            <person name="Ohkuma M."/>
            <person name="Tanasupawat S."/>
        </authorList>
    </citation>
    <scope>NUCLEOTIDE SEQUENCE</scope>
    <source>
        <strain evidence="2">GKU 128</strain>
    </source>
</reference>
<feature type="region of interest" description="Disordered" evidence="1">
    <location>
        <begin position="138"/>
        <end position="206"/>
    </location>
</feature>
<gene>
    <name evidence="2" type="ORF">J4573_09420</name>
</gene>